<evidence type="ECO:0000256" key="4">
    <source>
        <dbReference type="SAM" id="MobiDB-lite"/>
    </source>
</evidence>
<dbReference type="InterPro" id="IPR036451">
    <property type="entry name" value="CblAdoTrfase-like_sf"/>
</dbReference>
<dbReference type="InterPro" id="IPR016030">
    <property type="entry name" value="CblAdoTrfase-like"/>
</dbReference>
<dbReference type="AlphaFoldDB" id="A0A6C0J1K8"/>
<keyword evidence="1" id="KW-0808">Transferase</keyword>
<evidence type="ECO:0000313" key="6">
    <source>
        <dbReference type="EMBL" id="QHT99531.1"/>
    </source>
</evidence>
<protein>
    <recommendedName>
        <fullName evidence="5">Cobalamin adenosyltransferase-like domain-containing protein</fullName>
    </recommendedName>
</protein>
<dbReference type="InterPro" id="IPR029499">
    <property type="entry name" value="PduO-typ"/>
</dbReference>
<evidence type="ECO:0000259" key="5">
    <source>
        <dbReference type="Pfam" id="PF01923"/>
    </source>
</evidence>
<dbReference type="Pfam" id="PF01923">
    <property type="entry name" value="Cob_adeno_trans"/>
    <property type="match status" value="1"/>
</dbReference>
<evidence type="ECO:0000256" key="1">
    <source>
        <dbReference type="ARBA" id="ARBA00022679"/>
    </source>
</evidence>
<dbReference type="PANTHER" id="PTHR12213">
    <property type="entry name" value="CORRINOID ADENOSYLTRANSFERASE"/>
    <property type="match status" value="1"/>
</dbReference>
<name>A0A6C0J1K8_9ZZZZ</name>
<keyword evidence="3" id="KW-0067">ATP-binding</keyword>
<evidence type="ECO:0000256" key="3">
    <source>
        <dbReference type="ARBA" id="ARBA00022840"/>
    </source>
</evidence>
<dbReference type="PANTHER" id="PTHR12213:SF0">
    <property type="entry name" value="CORRINOID ADENOSYLTRANSFERASE MMAB"/>
    <property type="match status" value="1"/>
</dbReference>
<dbReference type="GO" id="GO:0008817">
    <property type="term" value="F:corrinoid adenosyltransferase activity"/>
    <property type="evidence" value="ECO:0007669"/>
    <property type="project" value="TreeGrafter"/>
</dbReference>
<dbReference type="EMBL" id="MN740310">
    <property type="protein sequence ID" value="QHT99531.1"/>
    <property type="molecule type" value="Genomic_DNA"/>
</dbReference>
<dbReference type="Gene3D" id="1.20.1200.10">
    <property type="entry name" value="Cobalamin adenosyltransferase-like"/>
    <property type="match status" value="1"/>
</dbReference>
<reference evidence="6" key="1">
    <citation type="journal article" date="2020" name="Nature">
        <title>Giant virus diversity and host interactions through global metagenomics.</title>
        <authorList>
            <person name="Schulz F."/>
            <person name="Roux S."/>
            <person name="Paez-Espino D."/>
            <person name="Jungbluth S."/>
            <person name="Walsh D.A."/>
            <person name="Denef V.J."/>
            <person name="McMahon K.D."/>
            <person name="Konstantinidis K.T."/>
            <person name="Eloe-Fadrosh E.A."/>
            <person name="Kyrpides N.C."/>
            <person name="Woyke T."/>
        </authorList>
    </citation>
    <scope>NUCLEOTIDE SEQUENCE</scope>
    <source>
        <strain evidence="6">GVMAG-M-3300025727-45</strain>
    </source>
</reference>
<dbReference type="GO" id="GO:0005524">
    <property type="term" value="F:ATP binding"/>
    <property type="evidence" value="ECO:0007669"/>
    <property type="project" value="UniProtKB-KW"/>
</dbReference>
<proteinExistence type="predicted"/>
<evidence type="ECO:0000256" key="2">
    <source>
        <dbReference type="ARBA" id="ARBA00022741"/>
    </source>
</evidence>
<feature type="domain" description="Cobalamin adenosyltransferase-like" evidence="5">
    <location>
        <begin position="4"/>
        <end position="176"/>
    </location>
</feature>
<feature type="region of interest" description="Disordered" evidence="4">
    <location>
        <begin position="1"/>
        <end position="21"/>
    </location>
</feature>
<dbReference type="SUPFAM" id="SSF89028">
    <property type="entry name" value="Cobalamin adenosyltransferase-like"/>
    <property type="match status" value="1"/>
</dbReference>
<keyword evidence="2" id="KW-0547">Nucleotide-binding</keyword>
<sequence>MSKIYTKKGDDGTTYTGKPKRELKSSSTSMLLGTIDELHVCLGKCCTYASKEETKQLMSCLAAICLDIGSIIYFINSENNKEANTMLTNKFINLSHNMEIIIDEKNKTLEPLTEFIVFANCTEEGITLHEARATTRRLERMFTAYIRTINDPPESIKYLRQYLNRLSDLLFTLARVNNGNGIPRSKTDEMLGYLFMKR</sequence>
<accession>A0A6C0J1K8</accession>
<organism evidence="6">
    <name type="scientific">viral metagenome</name>
    <dbReference type="NCBI Taxonomy" id="1070528"/>
    <lineage>
        <taxon>unclassified sequences</taxon>
        <taxon>metagenomes</taxon>
        <taxon>organismal metagenomes</taxon>
    </lineage>
</organism>